<organism evidence="7 8">
    <name type="scientific">Georhizobium profundi</name>
    <dbReference type="NCBI Taxonomy" id="2341112"/>
    <lineage>
        <taxon>Bacteria</taxon>
        <taxon>Pseudomonadati</taxon>
        <taxon>Pseudomonadota</taxon>
        <taxon>Alphaproteobacteria</taxon>
        <taxon>Hyphomicrobiales</taxon>
        <taxon>Rhizobiaceae</taxon>
        <taxon>Georhizobium</taxon>
    </lineage>
</organism>
<dbReference type="Proteomes" id="UP000268192">
    <property type="component" value="Chromosome"/>
</dbReference>
<evidence type="ECO:0000256" key="3">
    <source>
        <dbReference type="ARBA" id="ARBA00022692"/>
    </source>
</evidence>
<name>A0A3S9BAJ3_9HYPH</name>
<dbReference type="RefSeq" id="WP_126012305.1">
    <property type="nucleotide sequence ID" value="NZ_CP032509.1"/>
</dbReference>
<evidence type="ECO:0000256" key="1">
    <source>
        <dbReference type="ARBA" id="ARBA00004651"/>
    </source>
</evidence>
<dbReference type="OrthoDB" id="9800982at2"/>
<sequence>MTVITSAEKWLPPRVTARLAPALDRAEAIISRRDDQSAAEYMALVAFAIRVLSAAIAFSSQIILARFMGEFQYGIFVFVWAIAVIFGNLSCFGFHTAIIRFLPGYRDQKAHAEILGLTQTARRFAVGSATLIAALGLTGLAVFGKSVDAYYLVPFYLAAFTLPMIALGDVLDGTARANNWPFFGHGATFLLRPTLIIILMVAAISLGYEATTITALSAALLATYLTTIGQYLAVTIRVRSSFASPTKSITFRRWFVVALPIFFIEGFYFLLTNSDVIIVGFFVPPDQVAVYFAAAKTMALVHFVYYAVKAGASPRFSQLVSADDAAGIANFAARTAAWTFWPSLVLGAMILLAGPFLLSLFGPGFADGELLMAILFAGILAKAMIGPGEVLLTMAGHQMICAFIYLLVLITHLCLSVSLIPHYGLQGAAAATATAMTVEAILLFLVVRHRIGIAMFVFAPRRYTHEEDPG</sequence>
<dbReference type="InterPro" id="IPR050833">
    <property type="entry name" value="Poly_Biosynth_Transport"/>
</dbReference>
<keyword evidence="3 6" id="KW-0812">Transmembrane</keyword>
<evidence type="ECO:0000256" key="2">
    <source>
        <dbReference type="ARBA" id="ARBA00022475"/>
    </source>
</evidence>
<feature type="transmembrane region" description="Helical" evidence="6">
    <location>
        <begin position="370"/>
        <end position="392"/>
    </location>
</feature>
<feature type="transmembrane region" description="Helical" evidence="6">
    <location>
        <begin position="41"/>
        <end position="63"/>
    </location>
</feature>
<proteinExistence type="predicted"/>
<evidence type="ECO:0000256" key="6">
    <source>
        <dbReference type="SAM" id="Phobius"/>
    </source>
</evidence>
<evidence type="ECO:0000256" key="5">
    <source>
        <dbReference type="ARBA" id="ARBA00023136"/>
    </source>
</evidence>
<keyword evidence="8" id="KW-1185">Reference proteome</keyword>
<dbReference type="EMBL" id="CP032509">
    <property type="protein sequence ID" value="AZN73980.1"/>
    <property type="molecule type" value="Genomic_DNA"/>
</dbReference>
<feature type="transmembrane region" description="Helical" evidence="6">
    <location>
        <begin position="214"/>
        <end position="234"/>
    </location>
</feature>
<comment type="subcellular location">
    <subcellularLocation>
        <location evidence="1">Cell membrane</location>
        <topology evidence="1">Multi-pass membrane protein</topology>
    </subcellularLocation>
</comment>
<protein>
    <submittedName>
        <fullName evidence="7">Lipopolysaccharide biosynthesis protein</fullName>
    </submittedName>
</protein>
<accession>A0A3S9BAJ3</accession>
<dbReference type="Pfam" id="PF01943">
    <property type="entry name" value="Polysacc_synt"/>
    <property type="match status" value="1"/>
</dbReference>
<evidence type="ECO:0000313" key="8">
    <source>
        <dbReference type="Proteomes" id="UP000268192"/>
    </source>
</evidence>
<evidence type="ECO:0000256" key="4">
    <source>
        <dbReference type="ARBA" id="ARBA00022989"/>
    </source>
</evidence>
<dbReference type="KEGG" id="abaw:D5400_20810"/>
<feature type="transmembrane region" description="Helical" evidence="6">
    <location>
        <begin position="399"/>
        <end position="421"/>
    </location>
</feature>
<reference evidence="7 8" key="1">
    <citation type="submission" date="2018-09" db="EMBL/GenBank/DDBJ databases">
        <title>Marinorhizobium profundi gen. nov., sp. nov., isolated from a deep-sea sediment sample from the New Britain Trench and proposal of Marinorhizobiaceae fam. nov. in the order Rhizobiales of the class Alphaproteobacteria.</title>
        <authorList>
            <person name="Cao J."/>
        </authorList>
    </citation>
    <scope>NUCLEOTIDE SEQUENCE [LARGE SCALE GENOMIC DNA]</scope>
    <source>
        <strain evidence="7 8">WS11</strain>
    </source>
</reference>
<feature type="transmembrane region" description="Helical" evidence="6">
    <location>
        <begin position="149"/>
        <end position="168"/>
    </location>
</feature>
<evidence type="ECO:0000313" key="7">
    <source>
        <dbReference type="EMBL" id="AZN73980.1"/>
    </source>
</evidence>
<keyword evidence="2" id="KW-1003">Cell membrane</keyword>
<dbReference type="InterPro" id="IPR002797">
    <property type="entry name" value="Polysacc_synth"/>
</dbReference>
<keyword evidence="5 6" id="KW-0472">Membrane</keyword>
<gene>
    <name evidence="7" type="ORF">D5400_20810</name>
</gene>
<dbReference type="GO" id="GO:0005886">
    <property type="term" value="C:plasma membrane"/>
    <property type="evidence" value="ECO:0007669"/>
    <property type="project" value="UniProtKB-SubCell"/>
</dbReference>
<dbReference type="PANTHER" id="PTHR30250">
    <property type="entry name" value="PST FAMILY PREDICTED COLANIC ACID TRANSPORTER"/>
    <property type="match status" value="1"/>
</dbReference>
<dbReference type="PANTHER" id="PTHR30250:SF11">
    <property type="entry name" value="O-ANTIGEN TRANSPORTER-RELATED"/>
    <property type="match status" value="1"/>
</dbReference>
<feature type="transmembrane region" description="Helical" evidence="6">
    <location>
        <begin position="288"/>
        <end position="308"/>
    </location>
</feature>
<feature type="transmembrane region" description="Helical" evidence="6">
    <location>
        <begin position="75"/>
        <end position="103"/>
    </location>
</feature>
<dbReference type="AlphaFoldDB" id="A0A3S9BAJ3"/>
<feature type="transmembrane region" description="Helical" evidence="6">
    <location>
        <begin position="338"/>
        <end position="358"/>
    </location>
</feature>
<keyword evidence="4 6" id="KW-1133">Transmembrane helix</keyword>
<feature type="transmembrane region" description="Helical" evidence="6">
    <location>
        <begin position="427"/>
        <end position="447"/>
    </location>
</feature>
<feature type="transmembrane region" description="Helical" evidence="6">
    <location>
        <begin position="189"/>
        <end position="208"/>
    </location>
</feature>
<feature type="transmembrane region" description="Helical" evidence="6">
    <location>
        <begin position="124"/>
        <end position="143"/>
    </location>
</feature>
<feature type="transmembrane region" description="Helical" evidence="6">
    <location>
        <begin position="254"/>
        <end position="282"/>
    </location>
</feature>